<dbReference type="Pfam" id="PF01151">
    <property type="entry name" value="ELO"/>
    <property type="match status" value="1"/>
</dbReference>
<feature type="region of interest" description="Disordered" evidence="11">
    <location>
        <begin position="326"/>
        <end position="352"/>
    </location>
</feature>
<evidence type="ECO:0000256" key="4">
    <source>
        <dbReference type="ARBA" id="ARBA00022692"/>
    </source>
</evidence>
<comment type="subcellular location">
    <subcellularLocation>
        <location evidence="1">Membrane</location>
        <topology evidence="1">Multi-pass membrane protein</topology>
    </subcellularLocation>
</comment>
<keyword evidence="3 10" id="KW-0808">Transferase</keyword>
<feature type="transmembrane region" description="Helical" evidence="10">
    <location>
        <begin position="183"/>
        <end position="203"/>
    </location>
</feature>
<evidence type="ECO:0000256" key="7">
    <source>
        <dbReference type="ARBA" id="ARBA00023098"/>
    </source>
</evidence>
<dbReference type="InterPro" id="IPR002076">
    <property type="entry name" value="ELO_fam"/>
</dbReference>
<accession>A0ABQ9I9I5</accession>
<evidence type="ECO:0000256" key="6">
    <source>
        <dbReference type="ARBA" id="ARBA00022989"/>
    </source>
</evidence>
<dbReference type="Proteomes" id="UP001159363">
    <property type="component" value="Chromosome 2"/>
</dbReference>
<keyword evidence="13" id="KW-1185">Reference proteome</keyword>
<proteinExistence type="inferred from homology"/>
<name>A0ABQ9I9I5_9NEOP</name>
<evidence type="ECO:0000313" key="12">
    <source>
        <dbReference type="EMBL" id="KAJ8893330.1"/>
    </source>
</evidence>
<evidence type="ECO:0000256" key="10">
    <source>
        <dbReference type="RuleBase" id="RU361115"/>
    </source>
</evidence>
<evidence type="ECO:0000256" key="8">
    <source>
        <dbReference type="ARBA" id="ARBA00023136"/>
    </source>
</evidence>
<evidence type="ECO:0000313" key="13">
    <source>
        <dbReference type="Proteomes" id="UP001159363"/>
    </source>
</evidence>
<keyword evidence="4 10" id="KW-0812">Transmembrane</keyword>
<dbReference type="PANTHER" id="PTHR11157">
    <property type="entry name" value="FATTY ACID ACYL TRANSFERASE-RELATED"/>
    <property type="match status" value="1"/>
</dbReference>
<comment type="caution">
    <text evidence="12">The sequence shown here is derived from an EMBL/GenBank/DDBJ whole genome shotgun (WGS) entry which is preliminary data.</text>
</comment>
<evidence type="ECO:0000256" key="3">
    <source>
        <dbReference type="ARBA" id="ARBA00022679"/>
    </source>
</evidence>
<keyword evidence="2 10" id="KW-0444">Lipid biosynthesis</keyword>
<dbReference type="PANTHER" id="PTHR11157:SF28">
    <property type="entry name" value="ELONGATION OF VERY LONG CHAIN FATTY ACIDS PROTEIN"/>
    <property type="match status" value="1"/>
</dbReference>
<gene>
    <name evidence="12" type="ORF">PR048_005921</name>
</gene>
<protein>
    <recommendedName>
        <fullName evidence="10">Elongation of very long chain fatty acids protein</fullName>
        <ecNumber evidence="10">2.3.1.199</ecNumber>
    </recommendedName>
    <alternativeName>
        <fullName evidence="10">Very-long-chain 3-oxoacyl-CoA synthase</fullName>
    </alternativeName>
</protein>
<sequence length="352" mass="40312">MCLWGFCDSRQTARMYDVTCATGLLAGARDFFERFGRSCCDVMMDIFVTLCTITTLMFSMEEPPKSVDSAIEFSPSVKLLGKMREPPACTKSPFRMGKHLYSGHMQFMQDGTLKNHIKNCKDSSFESQQVSPPIPLAVSMDPRTNDWFLVDSWVPVCCINLFYVYLVTSLIPRLMRNRQPFHLKYTIIVFNLFQICYNIYIFFGGMKHGWAANFNFLCQPIDHNAMDEDAIGATIFLTVKGGNLFVWLSCSTTWHASSLHLCASTAGKHGVTASQRLPDFHLHTAVQRRHCRTYLRHSAEQMARMVWHYYICKLIDLVDTARWTRDSGERDQRPRVRQETGICDPGSGEQDL</sequence>
<keyword evidence="6 10" id="KW-1133">Transmembrane helix</keyword>
<dbReference type="EMBL" id="JARBHB010000002">
    <property type="protein sequence ID" value="KAJ8893330.1"/>
    <property type="molecule type" value="Genomic_DNA"/>
</dbReference>
<feature type="compositionally biased region" description="Basic and acidic residues" evidence="11">
    <location>
        <begin position="326"/>
        <end position="338"/>
    </location>
</feature>
<keyword evidence="7 10" id="KW-0443">Lipid metabolism</keyword>
<comment type="catalytic activity">
    <reaction evidence="10">
        <text>a very-long-chain acyl-CoA + malonyl-CoA + H(+) = a very-long-chain 3-oxoacyl-CoA + CO2 + CoA</text>
        <dbReference type="Rhea" id="RHEA:32727"/>
        <dbReference type="ChEBI" id="CHEBI:15378"/>
        <dbReference type="ChEBI" id="CHEBI:16526"/>
        <dbReference type="ChEBI" id="CHEBI:57287"/>
        <dbReference type="ChEBI" id="CHEBI:57384"/>
        <dbReference type="ChEBI" id="CHEBI:90725"/>
        <dbReference type="ChEBI" id="CHEBI:90736"/>
        <dbReference type="EC" id="2.3.1.199"/>
    </reaction>
</comment>
<evidence type="ECO:0000256" key="11">
    <source>
        <dbReference type="SAM" id="MobiDB-lite"/>
    </source>
</evidence>
<keyword evidence="9 10" id="KW-0275">Fatty acid biosynthesis</keyword>
<evidence type="ECO:0000256" key="5">
    <source>
        <dbReference type="ARBA" id="ARBA00022832"/>
    </source>
</evidence>
<evidence type="ECO:0000256" key="2">
    <source>
        <dbReference type="ARBA" id="ARBA00022516"/>
    </source>
</evidence>
<comment type="similarity">
    <text evidence="10">Belongs to the ELO family.</text>
</comment>
<keyword evidence="8 10" id="KW-0472">Membrane</keyword>
<evidence type="ECO:0000256" key="9">
    <source>
        <dbReference type="ARBA" id="ARBA00023160"/>
    </source>
</evidence>
<reference evidence="12 13" key="1">
    <citation type="submission" date="2023-02" db="EMBL/GenBank/DDBJ databases">
        <title>LHISI_Scaffold_Assembly.</title>
        <authorList>
            <person name="Stuart O.P."/>
            <person name="Cleave R."/>
            <person name="Magrath M.J.L."/>
            <person name="Mikheyev A.S."/>
        </authorList>
    </citation>
    <scope>NUCLEOTIDE SEQUENCE [LARGE SCALE GENOMIC DNA]</scope>
    <source>
        <strain evidence="12">Daus_M_001</strain>
        <tissue evidence="12">Leg muscle</tissue>
    </source>
</reference>
<dbReference type="EC" id="2.3.1.199" evidence="10"/>
<organism evidence="12 13">
    <name type="scientific">Dryococelus australis</name>
    <dbReference type="NCBI Taxonomy" id="614101"/>
    <lineage>
        <taxon>Eukaryota</taxon>
        <taxon>Metazoa</taxon>
        <taxon>Ecdysozoa</taxon>
        <taxon>Arthropoda</taxon>
        <taxon>Hexapoda</taxon>
        <taxon>Insecta</taxon>
        <taxon>Pterygota</taxon>
        <taxon>Neoptera</taxon>
        <taxon>Polyneoptera</taxon>
        <taxon>Phasmatodea</taxon>
        <taxon>Verophasmatodea</taxon>
        <taxon>Anareolatae</taxon>
        <taxon>Phasmatidae</taxon>
        <taxon>Eurycanthinae</taxon>
        <taxon>Dryococelus</taxon>
    </lineage>
</organism>
<comment type="caution">
    <text evidence="10">Lacks conserved residue(s) required for the propagation of feature annotation.</text>
</comment>
<keyword evidence="5 10" id="KW-0276">Fatty acid metabolism</keyword>
<feature type="transmembrane region" description="Helical" evidence="10">
    <location>
        <begin position="152"/>
        <end position="171"/>
    </location>
</feature>
<evidence type="ECO:0000256" key="1">
    <source>
        <dbReference type="ARBA" id="ARBA00004141"/>
    </source>
</evidence>